<keyword evidence="2" id="KW-1185">Reference proteome</keyword>
<dbReference type="Proteomes" id="UP001211711">
    <property type="component" value="Unassembled WGS sequence"/>
</dbReference>
<gene>
    <name evidence="1" type="ORF">PN497_13345</name>
</gene>
<evidence type="ECO:0000313" key="1">
    <source>
        <dbReference type="EMBL" id="MDB9442339.1"/>
    </source>
</evidence>
<organism evidence="1 2">
    <name type="scientific">Sphaerospermopsis kisseleviana CS-549</name>
    <dbReference type="NCBI Taxonomy" id="3021783"/>
    <lineage>
        <taxon>Bacteria</taxon>
        <taxon>Bacillati</taxon>
        <taxon>Cyanobacteriota</taxon>
        <taxon>Cyanophyceae</taxon>
        <taxon>Nostocales</taxon>
        <taxon>Aphanizomenonaceae</taxon>
        <taxon>Sphaerospermopsis</taxon>
        <taxon>Sphaerospermopsis kisseleviana</taxon>
    </lineage>
</organism>
<reference evidence="1 2" key="1">
    <citation type="submission" date="2023-01" db="EMBL/GenBank/DDBJ databases">
        <title>Genomes from the Australian National Cyanobacteria Reference Collection.</title>
        <authorList>
            <person name="Willis A."/>
            <person name="Lee E.M.F."/>
        </authorList>
    </citation>
    <scope>NUCLEOTIDE SEQUENCE [LARGE SCALE GENOMIC DNA]</scope>
    <source>
        <strain evidence="1 2">CS-549</strain>
    </source>
</reference>
<proteinExistence type="predicted"/>
<protein>
    <submittedName>
        <fullName evidence="1">Uncharacterized protein</fullName>
    </submittedName>
</protein>
<evidence type="ECO:0000313" key="2">
    <source>
        <dbReference type="Proteomes" id="UP001211711"/>
    </source>
</evidence>
<dbReference type="EMBL" id="JAQMTI010000158">
    <property type="protein sequence ID" value="MDB9442339.1"/>
    <property type="molecule type" value="Genomic_DNA"/>
</dbReference>
<name>A0ABT4ZST6_9CYAN</name>
<comment type="caution">
    <text evidence="1">The sequence shown here is derived from an EMBL/GenBank/DDBJ whole genome shotgun (WGS) entry which is preliminary data.</text>
</comment>
<sequence>MPNLTLIDQQVIELVKQLPPESKRVVLLELAKDSENKRELRMEYAENQLRNLCTERGLNWDKLLCI</sequence>
<accession>A0ABT4ZST6</accession>
<dbReference type="RefSeq" id="WP_272110379.1">
    <property type="nucleotide sequence ID" value="NZ_JAQMTI010000158.1"/>
</dbReference>